<dbReference type="EMBL" id="OOIL02000669">
    <property type="protein sequence ID" value="VFQ68114.1"/>
    <property type="molecule type" value="Genomic_DNA"/>
</dbReference>
<evidence type="ECO:0000313" key="2">
    <source>
        <dbReference type="Proteomes" id="UP000595140"/>
    </source>
</evidence>
<gene>
    <name evidence="1" type="ORF">CCAM_LOCUS9890</name>
</gene>
<organism evidence="1 2">
    <name type="scientific">Cuscuta campestris</name>
    <dbReference type="NCBI Taxonomy" id="132261"/>
    <lineage>
        <taxon>Eukaryota</taxon>
        <taxon>Viridiplantae</taxon>
        <taxon>Streptophyta</taxon>
        <taxon>Embryophyta</taxon>
        <taxon>Tracheophyta</taxon>
        <taxon>Spermatophyta</taxon>
        <taxon>Magnoliopsida</taxon>
        <taxon>eudicotyledons</taxon>
        <taxon>Gunneridae</taxon>
        <taxon>Pentapetalae</taxon>
        <taxon>asterids</taxon>
        <taxon>lamiids</taxon>
        <taxon>Solanales</taxon>
        <taxon>Convolvulaceae</taxon>
        <taxon>Cuscuteae</taxon>
        <taxon>Cuscuta</taxon>
        <taxon>Cuscuta subgen. Grammica</taxon>
        <taxon>Cuscuta sect. Cleistogrammica</taxon>
    </lineage>
</organism>
<keyword evidence="2" id="KW-1185">Reference proteome</keyword>
<protein>
    <submittedName>
        <fullName evidence="1">Uncharacterized protein</fullName>
    </submittedName>
</protein>
<accession>A0A484KVY2</accession>
<dbReference type="Proteomes" id="UP000595140">
    <property type="component" value="Unassembled WGS sequence"/>
</dbReference>
<sequence length="97" mass="11040">MEEWRLVHKFLNTDLNSTRGFILHDGDAFCGGENSSRVLLFNLQSGVVDEDHEYELVARGHEFSFCDVDVHQIAEIIAGPVPSLLLPSRKKLEARRF</sequence>
<proteinExistence type="predicted"/>
<dbReference type="AlphaFoldDB" id="A0A484KVY2"/>
<name>A0A484KVY2_9ASTE</name>
<evidence type="ECO:0000313" key="1">
    <source>
        <dbReference type="EMBL" id="VFQ68114.1"/>
    </source>
</evidence>
<reference evidence="1 2" key="1">
    <citation type="submission" date="2018-04" db="EMBL/GenBank/DDBJ databases">
        <authorList>
            <person name="Vogel A."/>
        </authorList>
    </citation>
    <scope>NUCLEOTIDE SEQUENCE [LARGE SCALE GENOMIC DNA]</scope>
</reference>